<proteinExistence type="predicted"/>
<dbReference type="EMBL" id="CP001812">
    <property type="protein sequence ID" value="ADL36104.1"/>
    <property type="molecule type" value="Genomic_DNA"/>
</dbReference>
<organism evidence="2 3">
    <name type="scientific">Butyrivibrio proteoclasticus (strain ATCC 51982 / DSM 14932 / B316)</name>
    <name type="common">Clostridium proteoclasticum</name>
    <dbReference type="NCBI Taxonomy" id="515622"/>
    <lineage>
        <taxon>Bacteria</taxon>
        <taxon>Bacillati</taxon>
        <taxon>Bacillota</taxon>
        <taxon>Clostridia</taxon>
        <taxon>Lachnospirales</taxon>
        <taxon>Lachnospiraceae</taxon>
        <taxon>Butyrivibrio</taxon>
    </lineage>
</organism>
<dbReference type="InterPro" id="IPR038573">
    <property type="entry name" value="BrnT_sf"/>
</dbReference>
<dbReference type="HOGENOM" id="CLU_3041368_0_0_9"/>
<evidence type="ECO:0000313" key="2">
    <source>
        <dbReference type="EMBL" id="ADL36104.1"/>
    </source>
</evidence>
<dbReference type="Proteomes" id="UP000001299">
    <property type="component" value="Plasmid pCY360"/>
</dbReference>
<dbReference type="InterPro" id="IPR007460">
    <property type="entry name" value="BrnT_toxin"/>
</dbReference>
<feature type="transmembrane region" description="Helical" evidence="1">
    <location>
        <begin position="32"/>
        <end position="49"/>
    </location>
</feature>
<keyword evidence="1" id="KW-0472">Membrane</keyword>
<dbReference type="Pfam" id="PF04365">
    <property type="entry name" value="BrnT_toxin"/>
    <property type="match status" value="1"/>
</dbReference>
<keyword evidence="1" id="KW-1133">Transmembrane helix</keyword>
<keyword evidence="3" id="KW-1185">Reference proteome</keyword>
<sequence length="54" mass="6291">MDFSTAAHVFSDNCRIEKYDGKHSEDEDRYKVIGAINGYLMIIVVSYTMRKMIK</sequence>
<protein>
    <recommendedName>
        <fullName evidence="4">Transposase</fullName>
    </recommendedName>
</protein>
<accession>E0S3X2</accession>
<keyword evidence="1" id="KW-0812">Transmembrane</keyword>
<dbReference type="AlphaFoldDB" id="E0S3X2"/>
<keyword evidence="2" id="KW-0614">Plasmid</keyword>
<dbReference type="KEGG" id="bpb:bpr_II166"/>
<dbReference type="Gene3D" id="3.10.450.530">
    <property type="entry name" value="Ribonuclease toxin, BrnT, of type II toxin-antitoxin system"/>
    <property type="match status" value="1"/>
</dbReference>
<evidence type="ECO:0008006" key="4">
    <source>
        <dbReference type="Google" id="ProtNLM"/>
    </source>
</evidence>
<name>E0S3X2_BUTPB</name>
<gene>
    <name evidence="2" type="ordered locus">bpr_II166</name>
</gene>
<evidence type="ECO:0000313" key="3">
    <source>
        <dbReference type="Proteomes" id="UP000001299"/>
    </source>
</evidence>
<dbReference type="RefSeq" id="WP_013282753.1">
    <property type="nucleotide sequence ID" value="NC_014389.1"/>
</dbReference>
<geneLocation type="plasmid" evidence="2 3">
    <name>pCY360</name>
</geneLocation>
<evidence type="ECO:0000256" key="1">
    <source>
        <dbReference type="SAM" id="Phobius"/>
    </source>
</evidence>
<reference evidence="2 3" key="1">
    <citation type="journal article" date="2010" name="PLoS ONE">
        <title>The glycobiome of the rumen bacterium Butyrivibrio proteoclasticus B316(T) highlights adaptation to a polysaccharide-rich environment.</title>
        <authorList>
            <person name="Kelly W.J."/>
            <person name="Leahy S.C."/>
            <person name="Altermann E."/>
            <person name="Yeoman C.J."/>
            <person name="Dunne J.C."/>
            <person name="Kong Z."/>
            <person name="Pacheco D.M."/>
            <person name="Li D."/>
            <person name="Noel S.J."/>
            <person name="Moon C.D."/>
            <person name="Cookson A.L."/>
            <person name="Attwood G.T."/>
        </authorList>
    </citation>
    <scope>NUCLEOTIDE SEQUENCE [LARGE SCALE GENOMIC DNA]</scope>
    <source>
        <strain evidence="3">ATCC 51982 / DSM 14932 / B316</strain>
        <plasmid evidence="3">Plasmid pCY360</plasmid>
    </source>
</reference>